<dbReference type="AlphaFoldDB" id="A0A327YIK8"/>
<proteinExistence type="predicted"/>
<dbReference type="RefSeq" id="WP_111549926.1">
    <property type="nucleotide sequence ID" value="NZ_LIQE01000027.1"/>
</dbReference>
<evidence type="ECO:0000313" key="2">
    <source>
        <dbReference type="EMBL" id="RAK20036.1"/>
    </source>
</evidence>
<comment type="caution">
    <text evidence="2">The sequence shown here is derived from an EMBL/GenBank/DDBJ whole genome shotgun (WGS) entry which is preliminary data.</text>
</comment>
<evidence type="ECO:0000256" key="1">
    <source>
        <dbReference type="SAM" id="MobiDB-lite"/>
    </source>
</evidence>
<accession>A0A327YIK8</accession>
<dbReference type="InterPro" id="IPR049249">
    <property type="entry name" value="DUF6882"/>
</dbReference>
<organism evidence="2 3">
    <name type="scientific">Salipiger aestuarii</name>
    <dbReference type="NCBI Taxonomy" id="568098"/>
    <lineage>
        <taxon>Bacteria</taxon>
        <taxon>Pseudomonadati</taxon>
        <taxon>Pseudomonadota</taxon>
        <taxon>Alphaproteobacteria</taxon>
        <taxon>Rhodobacterales</taxon>
        <taxon>Roseobacteraceae</taxon>
        <taxon>Salipiger</taxon>
    </lineage>
</organism>
<name>A0A327YIK8_9RHOB</name>
<dbReference type="EMBL" id="QLMG01000007">
    <property type="protein sequence ID" value="RAK20036.1"/>
    <property type="molecule type" value="Genomic_DNA"/>
</dbReference>
<evidence type="ECO:0000313" key="3">
    <source>
        <dbReference type="Proteomes" id="UP000249165"/>
    </source>
</evidence>
<dbReference type="Proteomes" id="UP000249165">
    <property type="component" value="Unassembled WGS sequence"/>
</dbReference>
<dbReference type="Pfam" id="PF21813">
    <property type="entry name" value="DUF6882"/>
    <property type="match status" value="1"/>
</dbReference>
<dbReference type="OrthoDB" id="7826467at2"/>
<feature type="region of interest" description="Disordered" evidence="1">
    <location>
        <begin position="1"/>
        <end position="20"/>
    </location>
</feature>
<protein>
    <submittedName>
        <fullName evidence="2">Uncharacterized protein</fullName>
    </submittedName>
</protein>
<sequence>MTRPDKTGLEPARPSQPSWGDYAGEGIWSYHATNREIRELAMPARVRDLMTRVAEGYVERLPALYTDWSLDDPRGQWEAFPEQQVFRVTTVKRRVWYARYGLLSSWNHETHSWLWAWAFPKDWKMPAGVVAPAWALHREAARKGWAAGLEPSLLVNEGEAMRLACLAAHVSGLPLIYRARVNAVNTQFFVLEQPVWAS</sequence>
<gene>
    <name evidence="2" type="ORF">ATI53_100735</name>
</gene>
<reference evidence="2 3" key="1">
    <citation type="submission" date="2018-06" db="EMBL/GenBank/DDBJ databases">
        <title>Genomic Encyclopedia of Archaeal and Bacterial Type Strains, Phase II (KMG-II): from individual species to whole genera.</title>
        <authorList>
            <person name="Goeker M."/>
        </authorList>
    </citation>
    <scope>NUCLEOTIDE SEQUENCE [LARGE SCALE GENOMIC DNA]</scope>
    <source>
        <strain evidence="2 3">DSM 22011</strain>
    </source>
</reference>
<keyword evidence="3" id="KW-1185">Reference proteome</keyword>